<evidence type="ECO:0000256" key="6">
    <source>
        <dbReference type="ARBA" id="ARBA00023136"/>
    </source>
</evidence>
<evidence type="ECO:0000256" key="2">
    <source>
        <dbReference type="ARBA" id="ARBA00022475"/>
    </source>
</evidence>
<dbReference type="GO" id="GO:0022857">
    <property type="term" value="F:transmembrane transporter activity"/>
    <property type="evidence" value="ECO:0007669"/>
    <property type="project" value="TreeGrafter"/>
</dbReference>
<feature type="transmembrane region" description="Helical" evidence="7">
    <location>
        <begin position="352"/>
        <end position="378"/>
    </location>
</feature>
<evidence type="ECO:0000256" key="3">
    <source>
        <dbReference type="ARBA" id="ARBA00022519"/>
    </source>
</evidence>
<dbReference type="Pfam" id="PF06808">
    <property type="entry name" value="DctM"/>
    <property type="match status" value="1"/>
</dbReference>
<dbReference type="EMBL" id="CP046455">
    <property type="protein sequence ID" value="QGU07421.1"/>
    <property type="molecule type" value="Genomic_DNA"/>
</dbReference>
<sequence>MEWYTFLPLFICALVVVLLLRIPVAFGMLGIGIVSSFLIFESFSAASKLVGLSVISSVNSFTFSAIPLFILMGEVLFRSRIAQDALAEISILMRGVPGRLPMVSVAGGGAFGLLSGSSLANTALFSRTLLPQMRDAGYNRDLAAGSILASGGLAMVLPPSALGILWGGIAQVPIGPLMMAGIIPGILMALGYVIIVLWRSRGDRDVKVPGTSRRSPAEVWRGFFKNLLIPGILALIILGLIFFGVATPTESAALGATASVIIAAIIGRLRPRELWEAAVASVRTTTTIFFLVMASTLYSQIMAYMGATQGLVAWLTESVSNGIIMMAIIIILLVILSAFIDQASIMMITAPLLMPIALQFGWNGIWFSILVLVTLQIGNISPPFGMGLFVMKSTAPWIPMSALYKASIPWIISDLIVVVILAIFPWLVMVIPNLMS</sequence>
<organism evidence="9 10">
    <name type="scientific">Corynebacterium occultum</name>
    <dbReference type="NCBI Taxonomy" id="2675219"/>
    <lineage>
        <taxon>Bacteria</taxon>
        <taxon>Bacillati</taxon>
        <taxon>Actinomycetota</taxon>
        <taxon>Actinomycetes</taxon>
        <taxon>Mycobacteriales</taxon>
        <taxon>Corynebacteriaceae</taxon>
        <taxon>Corynebacterium</taxon>
    </lineage>
</organism>
<protein>
    <submittedName>
        <fullName evidence="9">Sialic acid TRAP transporter permease protein SiaT</fullName>
    </submittedName>
</protein>
<evidence type="ECO:0000313" key="10">
    <source>
        <dbReference type="Proteomes" id="UP000424462"/>
    </source>
</evidence>
<dbReference type="InterPro" id="IPR010656">
    <property type="entry name" value="DctM"/>
</dbReference>
<dbReference type="PANTHER" id="PTHR33362">
    <property type="entry name" value="SIALIC ACID TRAP TRANSPORTER PERMEASE PROTEIN SIAT-RELATED"/>
    <property type="match status" value="1"/>
</dbReference>
<dbReference type="InterPro" id="IPR004681">
    <property type="entry name" value="TRAP_DctM"/>
</dbReference>
<dbReference type="NCBIfam" id="TIGR00786">
    <property type="entry name" value="dctM"/>
    <property type="match status" value="1"/>
</dbReference>
<dbReference type="KEGG" id="cok:COCCU_07435"/>
<dbReference type="RefSeq" id="WP_156230919.1">
    <property type="nucleotide sequence ID" value="NZ_CP046455.1"/>
</dbReference>
<comment type="subcellular location">
    <subcellularLocation>
        <location evidence="1">Cell inner membrane</location>
        <topology evidence="1">Multi-pass membrane protein</topology>
    </subcellularLocation>
</comment>
<keyword evidence="5 7" id="KW-1133">Transmembrane helix</keyword>
<gene>
    <name evidence="9" type="primary">siaT</name>
    <name evidence="9" type="ORF">COCCU_07435</name>
</gene>
<evidence type="ECO:0000259" key="8">
    <source>
        <dbReference type="Pfam" id="PF06808"/>
    </source>
</evidence>
<reference evidence="9 10" key="1">
    <citation type="submission" date="2019-11" db="EMBL/GenBank/DDBJ databases">
        <title>Complete genome sequence of Corynebacterium kalinowskii 1959, a novel Corynebacterium species isolated from soil of a small paddock in Vilsendorf, Germany.</title>
        <authorList>
            <person name="Schaffert L."/>
            <person name="Ruwe M."/>
            <person name="Milse J."/>
            <person name="Hanuschka K."/>
            <person name="Ortseifen V."/>
            <person name="Droste J."/>
            <person name="Brandt D."/>
            <person name="Schlueter L."/>
            <person name="Kutter Y."/>
            <person name="Vinke S."/>
            <person name="Viehoefer P."/>
            <person name="Jacob L."/>
            <person name="Luebke N.-C."/>
            <person name="Schulte-Berndt E."/>
            <person name="Hain C."/>
            <person name="Linder M."/>
            <person name="Schmidt P."/>
            <person name="Wollenschlaeger L."/>
            <person name="Luttermann T."/>
            <person name="Thieme E."/>
            <person name="Hassa J."/>
            <person name="Haak M."/>
            <person name="Wittchen M."/>
            <person name="Mentz A."/>
            <person name="Persicke M."/>
            <person name="Busche T."/>
            <person name="Ruckert C."/>
        </authorList>
    </citation>
    <scope>NUCLEOTIDE SEQUENCE [LARGE SCALE GENOMIC DNA]</scope>
    <source>
        <strain evidence="9 10">2039</strain>
    </source>
</reference>
<feature type="transmembrane region" description="Helical" evidence="7">
    <location>
        <begin position="102"/>
        <end position="130"/>
    </location>
</feature>
<feature type="transmembrane region" description="Helical" evidence="7">
    <location>
        <begin position="49"/>
        <end position="70"/>
    </location>
</feature>
<keyword evidence="10" id="KW-1185">Reference proteome</keyword>
<feature type="transmembrane region" description="Helical" evidence="7">
    <location>
        <begin position="415"/>
        <end position="435"/>
    </location>
</feature>
<dbReference type="PIRSF" id="PIRSF006066">
    <property type="entry name" value="HI0050"/>
    <property type="match status" value="1"/>
</dbReference>
<evidence type="ECO:0000313" key="9">
    <source>
        <dbReference type="EMBL" id="QGU07421.1"/>
    </source>
</evidence>
<proteinExistence type="predicted"/>
<evidence type="ECO:0000256" key="5">
    <source>
        <dbReference type="ARBA" id="ARBA00022989"/>
    </source>
</evidence>
<keyword evidence="3" id="KW-0997">Cell inner membrane</keyword>
<feature type="domain" description="TRAP C4-dicarboxylate transport system permease DctM subunit" evidence="8">
    <location>
        <begin position="11"/>
        <end position="427"/>
    </location>
</feature>
<keyword evidence="6 7" id="KW-0472">Membrane</keyword>
<feature type="transmembrane region" description="Helical" evidence="7">
    <location>
        <begin position="251"/>
        <end position="267"/>
    </location>
</feature>
<keyword evidence="2" id="KW-1003">Cell membrane</keyword>
<feature type="transmembrane region" description="Helical" evidence="7">
    <location>
        <begin position="288"/>
        <end position="307"/>
    </location>
</feature>
<dbReference type="GO" id="GO:0005886">
    <property type="term" value="C:plasma membrane"/>
    <property type="evidence" value="ECO:0007669"/>
    <property type="project" value="UniProtKB-SubCell"/>
</dbReference>
<accession>A0A6B8W4H0</accession>
<name>A0A6B8W4H0_9CORY</name>
<feature type="transmembrane region" description="Helical" evidence="7">
    <location>
        <begin position="319"/>
        <end position="340"/>
    </location>
</feature>
<feature type="transmembrane region" description="Helical" evidence="7">
    <location>
        <begin position="223"/>
        <end position="245"/>
    </location>
</feature>
<evidence type="ECO:0000256" key="1">
    <source>
        <dbReference type="ARBA" id="ARBA00004429"/>
    </source>
</evidence>
<keyword evidence="4 7" id="KW-0812">Transmembrane</keyword>
<evidence type="ECO:0000256" key="4">
    <source>
        <dbReference type="ARBA" id="ARBA00022692"/>
    </source>
</evidence>
<evidence type="ECO:0000256" key="7">
    <source>
        <dbReference type="SAM" id="Phobius"/>
    </source>
</evidence>
<dbReference type="AlphaFoldDB" id="A0A6B8W4H0"/>
<dbReference type="Proteomes" id="UP000424462">
    <property type="component" value="Chromosome"/>
</dbReference>
<feature type="transmembrane region" description="Helical" evidence="7">
    <location>
        <begin position="6"/>
        <end position="37"/>
    </location>
</feature>
<feature type="transmembrane region" description="Helical" evidence="7">
    <location>
        <begin position="142"/>
        <end position="166"/>
    </location>
</feature>
<feature type="transmembrane region" description="Helical" evidence="7">
    <location>
        <begin position="178"/>
        <end position="198"/>
    </location>
</feature>